<comment type="similarity">
    <text evidence="3">Belongs to the acetyltransferase family. RimJ subfamily.</text>
</comment>
<dbReference type="Gene3D" id="3.40.630.30">
    <property type="match status" value="1"/>
</dbReference>
<dbReference type="SUPFAM" id="SSF55729">
    <property type="entry name" value="Acyl-CoA N-acyltransferases (Nat)"/>
    <property type="match status" value="1"/>
</dbReference>
<evidence type="ECO:0000259" key="4">
    <source>
        <dbReference type="Pfam" id="PF13302"/>
    </source>
</evidence>
<proteinExistence type="inferred from homology"/>
<evidence type="ECO:0000256" key="3">
    <source>
        <dbReference type="ARBA" id="ARBA00038502"/>
    </source>
</evidence>
<evidence type="ECO:0000256" key="1">
    <source>
        <dbReference type="ARBA" id="ARBA00022679"/>
    </source>
</evidence>
<protein>
    <submittedName>
        <fullName evidence="5">N-acetyltransferase</fullName>
    </submittedName>
</protein>
<reference evidence="5" key="1">
    <citation type="submission" date="2017-10" db="EMBL/GenBank/DDBJ databases">
        <title>Chryseobacterium sp. B5 is a hydrocarbonoclastic and plant growth promoting bacterium.</title>
        <authorList>
            <person name="Thijs S."/>
            <person name="Gkorezis P."/>
            <person name="Van Hamme J."/>
        </authorList>
    </citation>
    <scope>NUCLEOTIDE SEQUENCE</scope>
    <source>
        <strain evidence="5">B5</strain>
    </source>
</reference>
<feature type="domain" description="N-acetyltransferase" evidence="4">
    <location>
        <begin position="6"/>
        <end position="145"/>
    </location>
</feature>
<gene>
    <name evidence="5" type="ORF">CTI11_05610</name>
</gene>
<comment type="caution">
    <text evidence="5">The sequence shown here is derived from an EMBL/GenBank/DDBJ whole genome shotgun (WGS) entry which is preliminary data.</text>
</comment>
<name>A0A2G7T9W7_9FLAO</name>
<keyword evidence="2" id="KW-0012">Acyltransferase</keyword>
<dbReference type="PANTHER" id="PTHR43792">
    <property type="entry name" value="GNAT FAMILY, PUTATIVE (AFU_ORTHOLOGUE AFUA_3G00765)-RELATED-RELATED"/>
    <property type="match status" value="1"/>
</dbReference>
<dbReference type="InterPro" id="IPR016181">
    <property type="entry name" value="Acyl_CoA_acyltransferase"/>
</dbReference>
<dbReference type="GO" id="GO:0016747">
    <property type="term" value="F:acyltransferase activity, transferring groups other than amino-acyl groups"/>
    <property type="evidence" value="ECO:0007669"/>
    <property type="project" value="InterPro"/>
</dbReference>
<evidence type="ECO:0000256" key="2">
    <source>
        <dbReference type="ARBA" id="ARBA00023315"/>
    </source>
</evidence>
<dbReference type="PANTHER" id="PTHR43792:SF8">
    <property type="entry name" value="[RIBOSOMAL PROTEIN US5]-ALANINE N-ACETYLTRANSFERASE"/>
    <property type="match status" value="1"/>
</dbReference>
<accession>A0A2G7T9W7</accession>
<organism evidence="5">
    <name type="scientific">Chryseobacterium sp. B5</name>
    <dbReference type="NCBI Taxonomy" id="2050562"/>
    <lineage>
        <taxon>Bacteria</taxon>
        <taxon>Pseudomonadati</taxon>
        <taxon>Bacteroidota</taxon>
        <taxon>Flavobacteriia</taxon>
        <taxon>Flavobacteriales</taxon>
        <taxon>Weeksellaceae</taxon>
        <taxon>Chryseobacterium group</taxon>
        <taxon>Chryseobacterium</taxon>
    </lineage>
</organism>
<sequence>MLNTERLVLRRWHADDAPNLFKYASDERVGPIAGWPTHVSEECSRQVIENVFSRPEVYAVCLKENNISIGMVGLLIGKDSNFEILDNEAEVAYWIGVPFWGQGIIPEAVKELMRHAFQTLGVRALWCGYFANNDKSFKAQEKCGFIHHHTEENKFNQFLGDYRTEHISRITREEWLAMEVAATRPSEA</sequence>
<evidence type="ECO:0000313" key="5">
    <source>
        <dbReference type="EMBL" id="PII36699.1"/>
    </source>
</evidence>
<dbReference type="InterPro" id="IPR051531">
    <property type="entry name" value="N-acetyltransferase"/>
</dbReference>
<dbReference type="AlphaFoldDB" id="A0A2G7T9W7"/>
<dbReference type="Pfam" id="PF13302">
    <property type="entry name" value="Acetyltransf_3"/>
    <property type="match status" value="1"/>
</dbReference>
<dbReference type="EMBL" id="PEKC01000013">
    <property type="protein sequence ID" value="PII36699.1"/>
    <property type="molecule type" value="Genomic_DNA"/>
</dbReference>
<keyword evidence="1 5" id="KW-0808">Transferase</keyword>
<dbReference type="InterPro" id="IPR000182">
    <property type="entry name" value="GNAT_dom"/>
</dbReference>